<proteinExistence type="predicted"/>
<organism evidence="1 2">
    <name type="scientific">Anaeromicropila populeti</name>
    <dbReference type="NCBI Taxonomy" id="37658"/>
    <lineage>
        <taxon>Bacteria</taxon>
        <taxon>Bacillati</taxon>
        <taxon>Bacillota</taxon>
        <taxon>Clostridia</taxon>
        <taxon>Lachnospirales</taxon>
        <taxon>Lachnospiraceae</taxon>
        <taxon>Anaeromicropila</taxon>
    </lineage>
</organism>
<dbReference type="Proteomes" id="UP000199659">
    <property type="component" value="Unassembled WGS sequence"/>
</dbReference>
<dbReference type="RefSeq" id="WP_092559257.1">
    <property type="nucleotide sequence ID" value="NZ_FOYZ01000002.1"/>
</dbReference>
<accession>A0A1I6IBB0</accession>
<dbReference type="STRING" id="37658.SAMN05661086_00642"/>
<sequence length="156" mass="18782">MTSHNAIYQGKLYDADVERDKRIVRLRTKQYQIGFYKVQKDLYVTEVEYDEVEGYYGVAYDAVIAGVEVQLNRVLDNFKIIDVNTTNPKLKTLYQSYDVRDRFYYDYLIPITEVELFVQRVYRYLPPDYQSYETEKCNLTTKEFVDSWKKEILERV</sequence>
<dbReference type="EMBL" id="FOYZ01000002">
    <property type="protein sequence ID" value="SFR63914.1"/>
    <property type="molecule type" value="Genomic_DNA"/>
</dbReference>
<dbReference type="AlphaFoldDB" id="A0A1I6IBB0"/>
<reference evidence="1 2" key="1">
    <citation type="submission" date="2016-10" db="EMBL/GenBank/DDBJ databases">
        <authorList>
            <person name="de Groot N.N."/>
        </authorList>
    </citation>
    <scope>NUCLEOTIDE SEQUENCE [LARGE SCALE GENOMIC DNA]</scope>
    <source>
        <strain evidence="1 2">743A</strain>
    </source>
</reference>
<evidence type="ECO:0000313" key="2">
    <source>
        <dbReference type="Proteomes" id="UP000199659"/>
    </source>
</evidence>
<gene>
    <name evidence="1" type="ORF">SAMN05661086_00642</name>
</gene>
<keyword evidence="2" id="KW-1185">Reference proteome</keyword>
<evidence type="ECO:0000313" key="1">
    <source>
        <dbReference type="EMBL" id="SFR63914.1"/>
    </source>
</evidence>
<protein>
    <submittedName>
        <fullName evidence="1">Uncharacterized protein</fullName>
    </submittedName>
</protein>
<name>A0A1I6IBB0_9FIRM</name>